<dbReference type="SUPFAM" id="SSF117396">
    <property type="entry name" value="TM1631-like"/>
    <property type="match status" value="1"/>
</dbReference>
<dbReference type="RefSeq" id="WP_187025909.1">
    <property type="nucleotide sequence ID" value="NZ_JACRUP010000004.1"/>
</dbReference>
<organism evidence="1 2">
    <name type="scientific">Vibrio metschnikovii</name>
    <dbReference type="NCBI Taxonomy" id="28172"/>
    <lineage>
        <taxon>Bacteria</taxon>
        <taxon>Pseudomonadati</taxon>
        <taxon>Pseudomonadota</taxon>
        <taxon>Gammaproteobacteria</taxon>
        <taxon>Vibrionales</taxon>
        <taxon>Vibrionaceae</taxon>
        <taxon>Vibrio</taxon>
    </lineage>
</organism>
<dbReference type="Pfam" id="PF01904">
    <property type="entry name" value="DUF72"/>
    <property type="match status" value="1"/>
</dbReference>
<protein>
    <submittedName>
        <fullName evidence="1">DUF72 domain-containing protein</fullName>
    </submittedName>
</protein>
<dbReference type="PANTHER" id="PTHR30348:SF9">
    <property type="entry name" value="UPF0759 PROTEIN YECE"/>
    <property type="match status" value="1"/>
</dbReference>
<comment type="caution">
    <text evidence="1">The sequence shown here is derived from an EMBL/GenBank/DDBJ whole genome shotgun (WGS) entry which is preliminary data.</text>
</comment>
<dbReference type="InterPro" id="IPR036520">
    <property type="entry name" value="UPF0759_sf"/>
</dbReference>
<name>A0A9X0RA77_VIBME</name>
<proteinExistence type="predicted"/>
<dbReference type="Proteomes" id="UP000615796">
    <property type="component" value="Unassembled WGS sequence"/>
</dbReference>
<evidence type="ECO:0000313" key="2">
    <source>
        <dbReference type="Proteomes" id="UP000615796"/>
    </source>
</evidence>
<dbReference type="PANTHER" id="PTHR30348">
    <property type="entry name" value="UNCHARACTERIZED PROTEIN YECE"/>
    <property type="match status" value="1"/>
</dbReference>
<gene>
    <name evidence="1" type="ORF">H8Q88_08960</name>
</gene>
<evidence type="ECO:0000313" key="1">
    <source>
        <dbReference type="EMBL" id="MBC5851095.1"/>
    </source>
</evidence>
<dbReference type="Gene3D" id="3.20.20.410">
    <property type="entry name" value="Protein of unknown function UPF0759"/>
    <property type="match status" value="1"/>
</dbReference>
<keyword evidence="2" id="KW-1185">Reference proteome</keyword>
<accession>A0A9X0RA77</accession>
<sequence length="300" mass="34324">MTNLPLRLGLTLWSHTGWQGRFYPSGSSAADRLAHYATVFHTVEGNTTFYASPSPQTVNNWRAATHDHFRFTFKLPKSITHQHQLVGCQGELKQFLQLMAPLHQRIGLWTLQLPASFSTAQLSHLQKFCRYFPKDFPLAVEVRHRDYFAKGEEERRFNQWLIEEGINRIIMDSRPVFAAEPSNETIIDAQKKKPKVPVHALATADNPMIRFIGHPDLTANYAFFKPWLQKLPQWIAAGKQPYLMIHTPDNFYAPELAVDLYRQLQTSVPLALIADGIDKQTTLPDLAPFPAQNSQQMSIF</sequence>
<reference evidence="1" key="1">
    <citation type="submission" date="2020-08" db="EMBL/GenBank/DDBJ databases">
        <title>Genome Sequencing and Pan-Genome Analysis of Migratory bird Vibrio Strains, Inner Mongolia.</title>
        <authorList>
            <person name="Zheng L."/>
        </authorList>
    </citation>
    <scope>NUCLEOTIDE SEQUENCE</scope>
    <source>
        <strain evidence="1">M13F</strain>
    </source>
</reference>
<dbReference type="EMBL" id="JACRUP010000004">
    <property type="protein sequence ID" value="MBC5851095.1"/>
    <property type="molecule type" value="Genomic_DNA"/>
</dbReference>
<dbReference type="AlphaFoldDB" id="A0A9X0RA77"/>
<dbReference type="InterPro" id="IPR002763">
    <property type="entry name" value="DUF72"/>
</dbReference>